<dbReference type="GO" id="GO:0004842">
    <property type="term" value="F:ubiquitin-protein transferase activity"/>
    <property type="evidence" value="ECO:0007669"/>
    <property type="project" value="InterPro"/>
</dbReference>
<evidence type="ECO:0000313" key="8">
    <source>
        <dbReference type="Proteomes" id="UP000682733"/>
    </source>
</evidence>
<proteinExistence type="predicted"/>
<organism evidence="7 8">
    <name type="scientific">Didymodactylos carnosus</name>
    <dbReference type="NCBI Taxonomy" id="1234261"/>
    <lineage>
        <taxon>Eukaryota</taxon>
        <taxon>Metazoa</taxon>
        <taxon>Spiralia</taxon>
        <taxon>Gnathifera</taxon>
        <taxon>Rotifera</taxon>
        <taxon>Eurotatoria</taxon>
        <taxon>Bdelloidea</taxon>
        <taxon>Philodinida</taxon>
        <taxon>Philodinidae</taxon>
        <taxon>Didymodactylos</taxon>
    </lineage>
</organism>
<dbReference type="Pfam" id="PF07714">
    <property type="entry name" value="PK_Tyr_Ser-Thr"/>
    <property type="match status" value="1"/>
</dbReference>
<feature type="domain" description="U-box" evidence="5">
    <location>
        <begin position="1"/>
        <end position="73"/>
    </location>
</feature>
<reference evidence="7" key="1">
    <citation type="submission" date="2021-02" db="EMBL/GenBank/DDBJ databases">
        <authorList>
            <person name="Nowell W R."/>
        </authorList>
    </citation>
    <scope>NUCLEOTIDE SEQUENCE</scope>
</reference>
<dbReference type="InterPro" id="IPR011009">
    <property type="entry name" value="Kinase-like_dom_sf"/>
</dbReference>
<dbReference type="PANTHER" id="PTHR24418">
    <property type="entry name" value="TYROSINE-PROTEIN KINASE"/>
    <property type="match status" value="1"/>
</dbReference>
<feature type="region of interest" description="Disordered" evidence="3">
    <location>
        <begin position="457"/>
        <end position="516"/>
    </location>
</feature>
<evidence type="ECO:0000313" key="7">
    <source>
        <dbReference type="EMBL" id="CAF3769991.1"/>
    </source>
</evidence>
<dbReference type="Gene3D" id="3.30.40.10">
    <property type="entry name" value="Zinc/RING finger domain, C3HC4 (zinc finger)"/>
    <property type="match status" value="1"/>
</dbReference>
<evidence type="ECO:0000259" key="5">
    <source>
        <dbReference type="PROSITE" id="PS51698"/>
    </source>
</evidence>
<comment type="caution">
    <text evidence="7">The sequence shown here is derived from an EMBL/GenBank/DDBJ whole genome shotgun (WGS) entry which is preliminary data.</text>
</comment>
<feature type="domain" description="Protein kinase" evidence="4">
    <location>
        <begin position="66"/>
        <end position="350"/>
    </location>
</feature>
<dbReference type="SMART" id="SM00504">
    <property type="entry name" value="Ubox"/>
    <property type="match status" value="1"/>
</dbReference>
<dbReference type="PRINTS" id="PR00109">
    <property type="entry name" value="TYRKINASE"/>
</dbReference>
<dbReference type="GO" id="GO:0004672">
    <property type="term" value="F:protein kinase activity"/>
    <property type="evidence" value="ECO:0007669"/>
    <property type="project" value="InterPro"/>
</dbReference>
<dbReference type="EMBL" id="CAJNOK010006329">
    <property type="protein sequence ID" value="CAF1000573.1"/>
    <property type="molecule type" value="Genomic_DNA"/>
</dbReference>
<accession>A0A8S2IPS8</accession>
<dbReference type="SUPFAM" id="SSF57850">
    <property type="entry name" value="RING/U-box"/>
    <property type="match status" value="1"/>
</dbReference>
<dbReference type="Proteomes" id="UP000682733">
    <property type="component" value="Unassembled WGS sequence"/>
</dbReference>
<dbReference type="Proteomes" id="UP000677228">
    <property type="component" value="Unassembled WGS sequence"/>
</dbReference>
<dbReference type="AlphaFoldDB" id="A0A8S2IPS8"/>
<evidence type="ECO:0000256" key="2">
    <source>
        <dbReference type="ARBA" id="ARBA00022840"/>
    </source>
</evidence>
<keyword evidence="1" id="KW-0547">Nucleotide-binding</keyword>
<feature type="non-terminal residue" evidence="7">
    <location>
        <position position="1"/>
    </location>
</feature>
<dbReference type="GO" id="GO:0016567">
    <property type="term" value="P:protein ubiquitination"/>
    <property type="evidence" value="ECO:0007669"/>
    <property type="project" value="InterPro"/>
</dbReference>
<dbReference type="GO" id="GO:0005524">
    <property type="term" value="F:ATP binding"/>
    <property type="evidence" value="ECO:0007669"/>
    <property type="project" value="UniProtKB-KW"/>
</dbReference>
<feature type="compositionally biased region" description="Polar residues" evidence="3">
    <location>
        <begin position="490"/>
        <end position="506"/>
    </location>
</feature>
<dbReference type="InterPro" id="IPR003613">
    <property type="entry name" value="Ubox_domain"/>
</dbReference>
<name>A0A8S2IPS8_9BILA</name>
<dbReference type="EMBL" id="CAJOBA010006336">
    <property type="protein sequence ID" value="CAF3769991.1"/>
    <property type="molecule type" value="Genomic_DNA"/>
</dbReference>
<evidence type="ECO:0000256" key="3">
    <source>
        <dbReference type="SAM" id="MobiDB-lite"/>
    </source>
</evidence>
<dbReference type="InterPro" id="IPR050198">
    <property type="entry name" value="Non-receptor_tyrosine_kinases"/>
</dbReference>
<dbReference type="InterPro" id="IPR000719">
    <property type="entry name" value="Prot_kinase_dom"/>
</dbReference>
<sequence>MSDSLTCPITCDLFRDPVVAADGHTYEREAIVKWIHENGTSPITRQRITIDTLISNYTVKKLVEEFEEITRSQKYQFKLDVDVKRKSHIALFTTFGKKIHEAEWLKNNSSRPKTVLLTIDGARAQKEAKFYVDLTRHPNIVRTFGLVDSGNSNVDKNSVMLLQEYAPEGNLNEVIQHKTLDENVLIEIFIQITNAMIFLAHNHVVHADLVCRNVLVFQYDIHDPRKNVVKLTDFGISRHSQLYAPTNAVTRTVIDILPKCSAAPEVLANATYSEKSDIYSMGVLMWEAYSKGAVPWSEIPCDTVKQRVCRGDKLQKPSSCSTQMWLIIDKCFALRPQERPSFVDLKDSLLQAQYQKRVRDHRAVLTIYNPSEYPCMLSRGVLMDISTLSVQQQRIQAEPHKLSPEEDIEQLINKIELSRITLRKLYIMGSGCTKPMVVTTTKTDYAVYKRDVAISPMKSHVTHPRPSTSRSSSPHLLQQHRQWIPPTPQPHYQRQQLSTSENSVEDFNNIWDEEGK</sequence>
<dbReference type="CDD" id="cd16655">
    <property type="entry name" value="RING-Ubox_WDSUB1-like"/>
    <property type="match status" value="1"/>
</dbReference>
<dbReference type="Gene3D" id="1.10.510.10">
    <property type="entry name" value="Transferase(Phosphotransferase) domain 1"/>
    <property type="match status" value="1"/>
</dbReference>
<protein>
    <submittedName>
        <fullName evidence="7">Uncharacterized protein</fullName>
    </submittedName>
</protein>
<dbReference type="Pfam" id="PF04564">
    <property type="entry name" value="U-box"/>
    <property type="match status" value="1"/>
</dbReference>
<dbReference type="InterPro" id="IPR001245">
    <property type="entry name" value="Ser-Thr/Tyr_kinase_cat_dom"/>
</dbReference>
<evidence type="ECO:0000313" key="6">
    <source>
        <dbReference type="EMBL" id="CAF1000573.1"/>
    </source>
</evidence>
<dbReference type="SUPFAM" id="SSF56112">
    <property type="entry name" value="Protein kinase-like (PK-like)"/>
    <property type="match status" value="1"/>
</dbReference>
<feature type="compositionally biased region" description="Low complexity" evidence="3">
    <location>
        <begin position="464"/>
        <end position="475"/>
    </location>
</feature>
<dbReference type="PROSITE" id="PS51698">
    <property type="entry name" value="U_BOX"/>
    <property type="match status" value="1"/>
</dbReference>
<gene>
    <name evidence="6" type="ORF">OVA965_LOCUS14538</name>
    <name evidence="7" type="ORF">TMI583_LOCUS14541</name>
</gene>
<evidence type="ECO:0000256" key="1">
    <source>
        <dbReference type="ARBA" id="ARBA00022741"/>
    </source>
</evidence>
<keyword evidence="2" id="KW-0067">ATP-binding</keyword>
<dbReference type="InterPro" id="IPR013083">
    <property type="entry name" value="Znf_RING/FYVE/PHD"/>
</dbReference>
<dbReference type="PROSITE" id="PS50011">
    <property type="entry name" value="PROTEIN_KINASE_DOM"/>
    <property type="match status" value="1"/>
</dbReference>
<evidence type="ECO:0000259" key="4">
    <source>
        <dbReference type="PROSITE" id="PS50011"/>
    </source>
</evidence>